<keyword evidence="2" id="KW-1185">Reference proteome</keyword>
<dbReference type="Proteomes" id="UP000190105">
    <property type="component" value="Unassembled WGS sequence"/>
</dbReference>
<dbReference type="Pfam" id="PF09986">
    <property type="entry name" value="DUF2225"/>
    <property type="match status" value="1"/>
</dbReference>
<protein>
    <recommendedName>
        <fullName evidence="3">DUF2225 domain-containing protein</fullName>
    </recommendedName>
</protein>
<name>A0A1T4X8J5_9CLOT</name>
<sequence>MDRIFSGLENLGFNDLKDVEIYKSDNISEDAPTEKKEIKIQEYLYDKSYACPVCGNNFKEKTVKIGKARLISKDTDLMPKYENINPLFYDVVICPRCGYSALIRYFDKIKQDQADLIRLKISSKFKAKIYPDIYDLDTAIERYKLALLNSVVKNAKNSEKAYICLKTAWLYRLKDSKEDEKKFLEQAFIGFKEAYEKEAFPICGMDKFTLMYLLGELSRRLGDNPEALLWFSKVIVSTNVSPRLKELARDQKDLIKNS</sequence>
<evidence type="ECO:0000313" key="2">
    <source>
        <dbReference type="Proteomes" id="UP000190105"/>
    </source>
</evidence>
<organism evidence="1 2">
    <name type="scientific">Caloramator quimbayensis</name>
    <dbReference type="NCBI Taxonomy" id="1147123"/>
    <lineage>
        <taxon>Bacteria</taxon>
        <taxon>Bacillati</taxon>
        <taxon>Bacillota</taxon>
        <taxon>Clostridia</taxon>
        <taxon>Eubacteriales</taxon>
        <taxon>Clostridiaceae</taxon>
        <taxon>Caloramator</taxon>
    </lineage>
</organism>
<evidence type="ECO:0008006" key="3">
    <source>
        <dbReference type="Google" id="ProtNLM"/>
    </source>
</evidence>
<dbReference type="RefSeq" id="WP_078696118.1">
    <property type="nucleotide sequence ID" value="NZ_FUYH01000006.1"/>
</dbReference>
<evidence type="ECO:0000313" key="1">
    <source>
        <dbReference type="EMBL" id="SKA85201.1"/>
    </source>
</evidence>
<reference evidence="2" key="1">
    <citation type="submission" date="2017-02" db="EMBL/GenBank/DDBJ databases">
        <authorList>
            <person name="Varghese N."/>
            <person name="Submissions S."/>
        </authorList>
    </citation>
    <scope>NUCLEOTIDE SEQUENCE [LARGE SCALE GENOMIC DNA]</scope>
    <source>
        <strain evidence="2">USBA 833</strain>
    </source>
</reference>
<dbReference type="InterPro" id="IPR018708">
    <property type="entry name" value="DUF2225"/>
</dbReference>
<proteinExistence type="predicted"/>
<dbReference type="AlphaFoldDB" id="A0A1T4X8J5"/>
<dbReference type="InterPro" id="IPR011990">
    <property type="entry name" value="TPR-like_helical_dom_sf"/>
</dbReference>
<dbReference type="STRING" id="1147123.SAMN05443428_106129"/>
<dbReference type="EMBL" id="FUYH01000006">
    <property type="protein sequence ID" value="SKA85201.1"/>
    <property type="molecule type" value="Genomic_DNA"/>
</dbReference>
<dbReference type="OrthoDB" id="9780343at2"/>
<gene>
    <name evidence="1" type="ORF">SAMN05443428_106129</name>
</gene>
<accession>A0A1T4X8J5</accession>
<dbReference type="Gene3D" id="1.25.40.10">
    <property type="entry name" value="Tetratricopeptide repeat domain"/>
    <property type="match status" value="1"/>
</dbReference>